<reference evidence="2" key="2">
    <citation type="journal article" date="2015" name="Data Brief">
        <title>Shoot transcriptome of the giant reed, Arundo donax.</title>
        <authorList>
            <person name="Barrero R.A."/>
            <person name="Guerrero F.D."/>
            <person name="Moolhuijzen P."/>
            <person name="Goolsby J.A."/>
            <person name="Tidwell J."/>
            <person name="Bellgard S.E."/>
            <person name="Bellgard M.I."/>
        </authorList>
    </citation>
    <scope>NUCLEOTIDE SEQUENCE</scope>
    <source>
        <tissue evidence="2">Shoot tissue taken approximately 20 cm above the soil surface</tissue>
    </source>
</reference>
<organism evidence="2">
    <name type="scientific">Arundo donax</name>
    <name type="common">Giant reed</name>
    <name type="synonym">Donax arundinaceus</name>
    <dbReference type="NCBI Taxonomy" id="35708"/>
    <lineage>
        <taxon>Eukaryota</taxon>
        <taxon>Viridiplantae</taxon>
        <taxon>Streptophyta</taxon>
        <taxon>Embryophyta</taxon>
        <taxon>Tracheophyta</taxon>
        <taxon>Spermatophyta</taxon>
        <taxon>Magnoliopsida</taxon>
        <taxon>Liliopsida</taxon>
        <taxon>Poales</taxon>
        <taxon>Poaceae</taxon>
        <taxon>PACMAD clade</taxon>
        <taxon>Arundinoideae</taxon>
        <taxon>Arundineae</taxon>
        <taxon>Arundo</taxon>
    </lineage>
</organism>
<accession>A0A0A9GCQ0</accession>
<feature type="region of interest" description="Disordered" evidence="1">
    <location>
        <begin position="1"/>
        <end position="22"/>
    </location>
</feature>
<reference evidence="2" key="1">
    <citation type="submission" date="2014-09" db="EMBL/GenBank/DDBJ databases">
        <authorList>
            <person name="Magalhaes I.L.F."/>
            <person name="Oliveira U."/>
            <person name="Santos F.R."/>
            <person name="Vidigal T.H.D.A."/>
            <person name="Brescovit A.D."/>
            <person name="Santos A.J."/>
        </authorList>
    </citation>
    <scope>NUCLEOTIDE SEQUENCE</scope>
    <source>
        <tissue evidence="2">Shoot tissue taken approximately 20 cm above the soil surface</tissue>
    </source>
</reference>
<protein>
    <submittedName>
        <fullName evidence="2">Uncharacterized protein</fullName>
    </submittedName>
</protein>
<evidence type="ECO:0000256" key="1">
    <source>
        <dbReference type="SAM" id="MobiDB-lite"/>
    </source>
</evidence>
<name>A0A0A9GCQ0_ARUDO</name>
<proteinExistence type="predicted"/>
<evidence type="ECO:0000313" key="2">
    <source>
        <dbReference type="EMBL" id="JAE20331.1"/>
    </source>
</evidence>
<sequence>MPEPRSEPSLCSKSHTDHPRPAHGFPIAFRYTRSFRICAQLPLRSSIVCQSSFVHCRHKHIVVHLNNKRCHKVFINKHHMPY</sequence>
<dbReference type="AlphaFoldDB" id="A0A0A9GCQ0"/>
<dbReference type="EMBL" id="GBRH01177565">
    <property type="protein sequence ID" value="JAE20331.1"/>
    <property type="molecule type" value="Transcribed_RNA"/>
</dbReference>